<evidence type="ECO:0000313" key="3">
    <source>
        <dbReference type="Proteomes" id="UP001500418"/>
    </source>
</evidence>
<sequence>MAKVRADEAGHCGVERRLMAFGARPRDPGEPGRAWLEEALRASVLRHLEGGIVTRTSIEPKADKINRMPWVPDGGTHKPSAMERKASLPAQRGLTISGPDR</sequence>
<protein>
    <recommendedName>
        <fullName evidence="4">Integrase</fullName>
    </recommendedName>
</protein>
<evidence type="ECO:0000256" key="1">
    <source>
        <dbReference type="SAM" id="MobiDB-lite"/>
    </source>
</evidence>
<accession>A0ABN1RA84</accession>
<dbReference type="Proteomes" id="UP001500418">
    <property type="component" value="Unassembled WGS sequence"/>
</dbReference>
<comment type="caution">
    <text evidence="2">The sequence shown here is derived from an EMBL/GenBank/DDBJ whole genome shotgun (WGS) entry which is preliminary data.</text>
</comment>
<dbReference type="EMBL" id="BAAAID010000082">
    <property type="protein sequence ID" value="GAA0953954.1"/>
    <property type="molecule type" value="Genomic_DNA"/>
</dbReference>
<feature type="region of interest" description="Disordered" evidence="1">
    <location>
        <begin position="64"/>
        <end position="101"/>
    </location>
</feature>
<organism evidence="2 3">
    <name type="scientific">Streptomyces rhizosphaericus</name>
    <dbReference type="NCBI Taxonomy" id="114699"/>
    <lineage>
        <taxon>Bacteria</taxon>
        <taxon>Bacillati</taxon>
        <taxon>Actinomycetota</taxon>
        <taxon>Actinomycetes</taxon>
        <taxon>Kitasatosporales</taxon>
        <taxon>Streptomycetaceae</taxon>
        <taxon>Streptomyces</taxon>
        <taxon>Streptomyces violaceusniger group</taxon>
    </lineage>
</organism>
<gene>
    <name evidence="2" type="ORF">GCM10009575_080840</name>
</gene>
<proteinExistence type="predicted"/>
<evidence type="ECO:0008006" key="4">
    <source>
        <dbReference type="Google" id="ProtNLM"/>
    </source>
</evidence>
<keyword evidence="3" id="KW-1185">Reference proteome</keyword>
<evidence type="ECO:0000313" key="2">
    <source>
        <dbReference type="EMBL" id="GAA0953954.1"/>
    </source>
</evidence>
<reference evidence="2 3" key="1">
    <citation type="journal article" date="2019" name="Int. J. Syst. Evol. Microbiol.">
        <title>The Global Catalogue of Microorganisms (GCM) 10K type strain sequencing project: providing services to taxonomists for standard genome sequencing and annotation.</title>
        <authorList>
            <consortium name="The Broad Institute Genomics Platform"/>
            <consortium name="The Broad Institute Genome Sequencing Center for Infectious Disease"/>
            <person name="Wu L."/>
            <person name="Ma J."/>
        </authorList>
    </citation>
    <scope>NUCLEOTIDE SEQUENCE [LARGE SCALE GENOMIC DNA]</scope>
    <source>
        <strain evidence="2 3">JCM 11444</strain>
    </source>
</reference>
<name>A0ABN1RA84_9ACTN</name>